<dbReference type="EMBL" id="QEKQ01000008">
    <property type="protein sequence ID" value="PVY70830.1"/>
    <property type="molecule type" value="Genomic_DNA"/>
</dbReference>
<dbReference type="InterPro" id="IPR050833">
    <property type="entry name" value="Poly_Biosynth_Transport"/>
</dbReference>
<evidence type="ECO:0000256" key="3">
    <source>
        <dbReference type="ARBA" id="ARBA00022692"/>
    </source>
</evidence>
<feature type="transmembrane region" description="Helical" evidence="6">
    <location>
        <begin position="389"/>
        <end position="408"/>
    </location>
</feature>
<feature type="transmembrane region" description="Helical" evidence="6">
    <location>
        <begin position="172"/>
        <end position="189"/>
    </location>
</feature>
<organism evidence="7 8">
    <name type="scientific">Tamilnaduibacter salinus</name>
    <dbReference type="NCBI Taxonomy" id="1484056"/>
    <lineage>
        <taxon>Bacteria</taxon>
        <taxon>Pseudomonadati</taxon>
        <taxon>Pseudomonadota</taxon>
        <taxon>Gammaproteobacteria</taxon>
        <taxon>Pseudomonadales</taxon>
        <taxon>Marinobacteraceae</taxon>
        <taxon>Tamilnaduibacter</taxon>
    </lineage>
</organism>
<dbReference type="GO" id="GO:0005886">
    <property type="term" value="C:plasma membrane"/>
    <property type="evidence" value="ECO:0007669"/>
    <property type="project" value="UniProtKB-SubCell"/>
</dbReference>
<comment type="subcellular location">
    <subcellularLocation>
        <location evidence="1">Cell membrane</location>
        <topology evidence="1">Multi-pass membrane protein</topology>
    </subcellularLocation>
</comment>
<comment type="caution">
    <text evidence="7">The sequence shown here is derived from an EMBL/GenBank/DDBJ whole genome shotgun (WGS) entry which is preliminary data.</text>
</comment>
<evidence type="ECO:0000313" key="7">
    <source>
        <dbReference type="EMBL" id="PVY70830.1"/>
    </source>
</evidence>
<sequence length="449" mass="48655">MSLFSQLRASQPEGWRFIKRGFGSVGLKILAMALGLGLSIVLARSLGVEAFGAYAFVFSVVSVLIIPVQMGVSTLIVRETARYESDGAWSLIRALWRWATLAILCAGGLVLGIYWLIGLETSLLFEQPLSSENAELVFWSSLLIPLLSLGSLRAGALRGLRRVYLGQLPEEILRPAFLIVLVLFLWLQMGKEVSATDAMASHALSAMVAFLIGAVMLLMSVPRARLTEEPPLTVSGQMQIGWWRSAFPMGVTATSHVINRYADIILLGVLAAQTEVGLYRVAAQGALLVTFGLQAINLVVAPYLSRAHRGSDYPRIQMLMTLSARLSSGLALLPALLFLAFGDTIIRWLFGAEYESAYAPLCVLILGRFVSAVFGPVGMLLSMSGYERLVARVLMLAVVVNVVLNAALIPLYGVIGAACATTATMVTWNFILRTLAARKLGIETMAFRL</sequence>
<feature type="transmembrane region" description="Helical" evidence="6">
    <location>
        <begin position="21"/>
        <end position="42"/>
    </location>
</feature>
<dbReference type="Pfam" id="PF01943">
    <property type="entry name" value="Polysacc_synt"/>
    <property type="match status" value="1"/>
</dbReference>
<evidence type="ECO:0000256" key="6">
    <source>
        <dbReference type="SAM" id="Phobius"/>
    </source>
</evidence>
<keyword evidence="4 6" id="KW-1133">Transmembrane helix</keyword>
<accession>A0A2U1CUV6</accession>
<feature type="transmembrane region" description="Helical" evidence="6">
    <location>
        <begin position="201"/>
        <end position="221"/>
    </location>
</feature>
<dbReference type="InterPro" id="IPR002797">
    <property type="entry name" value="Polysacc_synth"/>
</dbReference>
<feature type="transmembrane region" description="Helical" evidence="6">
    <location>
        <begin position="356"/>
        <end position="377"/>
    </location>
</feature>
<dbReference type="PANTHER" id="PTHR30250">
    <property type="entry name" value="PST FAMILY PREDICTED COLANIC ACID TRANSPORTER"/>
    <property type="match status" value="1"/>
</dbReference>
<keyword evidence="2" id="KW-1003">Cell membrane</keyword>
<reference evidence="7 8" key="1">
    <citation type="submission" date="2018-04" db="EMBL/GenBank/DDBJ databases">
        <title>Genomic Encyclopedia of Type Strains, Phase IV (KMG-IV): sequencing the most valuable type-strain genomes for metagenomic binning, comparative biology and taxonomic classification.</title>
        <authorList>
            <person name="Goeker M."/>
        </authorList>
    </citation>
    <scope>NUCLEOTIDE SEQUENCE [LARGE SCALE GENOMIC DNA]</scope>
    <source>
        <strain evidence="7 8">DSM 28688</strain>
    </source>
</reference>
<feature type="transmembrane region" description="Helical" evidence="6">
    <location>
        <begin position="282"/>
        <end position="305"/>
    </location>
</feature>
<proteinExistence type="predicted"/>
<gene>
    <name evidence="7" type="ORF">C8D92_108187</name>
</gene>
<evidence type="ECO:0000256" key="5">
    <source>
        <dbReference type="ARBA" id="ARBA00023136"/>
    </source>
</evidence>
<name>A0A2U1CUV6_9GAMM</name>
<evidence type="ECO:0000256" key="4">
    <source>
        <dbReference type="ARBA" id="ARBA00022989"/>
    </source>
</evidence>
<feature type="transmembrane region" description="Helical" evidence="6">
    <location>
        <begin position="98"/>
        <end position="117"/>
    </location>
</feature>
<feature type="transmembrane region" description="Helical" evidence="6">
    <location>
        <begin position="414"/>
        <end position="432"/>
    </location>
</feature>
<evidence type="ECO:0000256" key="1">
    <source>
        <dbReference type="ARBA" id="ARBA00004651"/>
    </source>
</evidence>
<dbReference type="Proteomes" id="UP000245887">
    <property type="component" value="Unassembled WGS sequence"/>
</dbReference>
<evidence type="ECO:0000256" key="2">
    <source>
        <dbReference type="ARBA" id="ARBA00022475"/>
    </source>
</evidence>
<feature type="transmembrane region" description="Helical" evidence="6">
    <location>
        <begin position="54"/>
        <end position="77"/>
    </location>
</feature>
<keyword evidence="3 6" id="KW-0812">Transmembrane</keyword>
<protein>
    <submittedName>
        <fullName evidence="7">O-antigen/teichoic acid export membrane protein</fullName>
    </submittedName>
</protein>
<evidence type="ECO:0000313" key="8">
    <source>
        <dbReference type="Proteomes" id="UP000245887"/>
    </source>
</evidence>
<feature type="transmembrane region" description="Helical" evidence="6">
    <location>
        <begin position="137"/>
        <end position="160"/>
    </location>
</feature>
<feature type="transmembrane region" description="Helical" evidence="6">
    <location>
        <begin position="242"/>
        <end position="262"/>
    </location>
</feature>
<keyword evidence="5 6" id="KW-0472">Membrane</keyword>
<feature type="transmembrane region" description="Helical" evidence="6">
    <location>
        <begin position="326"/>
        <end position="350"/>
    </location>
</feature>
<dbReference type="PANTHER" id="PTHR30250:SF11">
    <property type="entry name" value="O-ANTIGEN TRANSPORTER-RELATED"/>
    <property type="match status" value="1"/>
</dbReference>
<dbReference type="AlphaFoldDB" id="A0A2U1CUV6"/>